<feature type="signal peptide" evidence="1">
    <location>
        <begin position="1"/>
        <end position="24"/>
    </location>
</feature>
<evidence type="ECO:0000313" key="3">
    <source>
        <dbReference type="Proteomes" id="UP001495910"/>
    </source>
</evidence>
<dbReference type="RefSeq" id="WP_342828365.1">
    <property type="nucleotide sequence ID" value="NZ_JBANDC010000003.1"/>
</dbReference>
<proteinExistence type="predicted"/>
<dbReference type="EMBL" id="JBANDC010000003">
    <property type="protein sequence ID" value="MEM4986657.1"/>
    <property type="molecule type" value="Genomic_DNA"/>
</dbReference>
<evidence type="ECO:0000256" key="1">
    <source>
        <dbReference type="SAM" id="SignalP"/>
    </source>
</evidence>
<organism evidence="2 3">
    <name type="scientific">Collimonas rhizosphaerae</name>
    <dbReference type="NCBI Taxonomy" id="3126357"/>
    <lineage>
        <taxon>Bacteria</taxon>
        <taxon>Pseudomonadati</taxon>
        <taxon>Pseudomonadota</taxon>
        <taxon>Betaproteobacteria</taxon>
        <taxon>Burkholderiales</taxon>
        <taxon>Oxalobacteraceae</taxon>
        <taxon>Collimonas</taxon>
    </lineage>
</organism>
<evidence type="ECO:0000313" key="2">
    <source>
        <dbReference type="EMBL" id="MEM4986657.1"/>
    </source>
</evidence>
<feature type="chain" id="PRO_5047378307" evidence="1">
    <location>
        <begin position="25"/>
        <end position="313"/>
    </location>
</feature>
<keyword evidence="3" id="KW-1185">Reference proteome</keyword>
<keyword evidence="1" id="KW-0732">Signal</keyword>
<gene>
    <name evidence="2" type="ORF">V8G57_04555</name>
</gene>
<sequence length="313" mass="33963">MNIFLRRLLPCLVACSLPALPASADTTVRSLSQVRGAIKTADARAAFDREMSGAPAPDGFGQQLPGGFTKDFLALQLAPGRDPKRLLLAGAKPWPQRPGMYVGVVCLAAPPGLAVGAMRYPVSDCKGFDDNADNEIWFGVFERGADNVPRLVARTDAPVTVPTDWSTAGNIDTPQVIGSEDGKGSAAGLPENWQRFDLAPYLLRNDDYAFGVRAGWFEGYAGGGASFEALYLFHIDGKSLRVVFAQPMMFNKMIAGDWHKDGTRSHDVSDGSNSLVVLSSVTDGFHDLQLREKGGKSRQTFRWSEAMKFYQPE</sequence>
<name>A0ABU9PRM6_9BURK</name>
<comment type="caution">
    <text evidence="2">The sequence shown here is derived from an EMBL/GenBank/DDBJ whole genome shotgun (WGS) entry which is preliminary data.</text>
</comment>
<protein>
    <submittedName>
        <fullName evidence="2">Uncharacterized protein</fullName>
    </submittedName>
</protein>
<dbReference type="Proteomes" id="UP001495910">
    <property type="component" value="Unassembled WGS sequence"/>
</dbReference>
<accession>A0ABU9PRM6</accession>
<reference evidence="2 3" key="1">
    <citation type="submission" date="2024-02" db="EMBL/GenBank/DDBJ databases">
        <title>Draft genome sequence of Collimonas sp. strain H4R21, an effective mineral-weathering bacterial strain isolated from the beech rhizosphere.</title>
        <authorList>
            <person name="Morin E."/>
            <person name="Uroz S."/>
            <person name="Leveau J.H.J."/>
            <person name="Kumar R."/>
            <person name="Rey M.W."/>
            <person name="Pham J."/>
        </authorList>
    </citation>
    <scope>NUCLEOTIDE SEQUENCE [LARGE SCALE GENOMIC DNA]</scope>
    <source>
        <strain evidence="2 3">H4R21</strain>
    </source>
</reference>